<dbReference type="InterPro" id="IPR047057">
    <property type="entry name" value="MerR_fam"/>
</dbReference>
<dbReference type="RefSeq" id="WP_378418543.1">
    <property type="nucleotide sequence ID" value="NZ_JBHSFO010000009.1"/>
</dbReference>
<gene>
    <name evidence="3" type="ORF">ACFO6S_15840</name>
</gene>
<evidence type="ECO:0000313" key="3">
    <source>
        <dbReference type="EMBL" id="MFC4605169.1"/>
    </source>
</evidence>
<sequence length="214" mass="23411">MRVSELVERSGLPLATIKYYLREGILMPGEPTSATQSSYGPQHLRRLALIKALAGAGLPIPRIRAIVRLTDEPVDRLYDTLGRAVANLPPYLDGRDDCPEADHPRARRVLERLGQVYEPAFPAVGQLERALKAVEDIGLPMTVDRLDTYGRHIQAIAEFDIAHLPVGSTEAAVEYAVLGTAVYEPVLAALRRLAHQDIASRTLPEPGDRPAPDA</sequence>
<dbReference type="EMBL" id="JBHSFO010000009">
    <property type="protein sequence ID" value="MFC4605169.1"/>
    <property type="molecule type" value="Genomic_DNA"/>
</dbReference>
<dbReference type="PROSITE" id="PS50937">
    <property type="entry name" value="HTH_MERR_2"/>
    <property type="match status" value="1"/>
</dbReference>
<dbReference type="PANTHER" id="PTHR30204">
    <property type="entry name" value="REDOX-CYCLING DRUG-SENSING TRANSCRIPTIONAL ACTIVATOR SOXR"/>
    <property type="match status" value="1"/>
</dbReference>
<evidence type="ECO:0000259" key="2">
    <source>
        <dbReference type="PROSITE" id="PS50937"/>
    </source>
</evidence>
<dbReference type="InterPro" id="IPR000551">
    <property type="entry name" value="MerR-type_HTH_dom"/>
</dbReference>
<feature type="domain" description="HTH merR-type" evidence="2">
    <location>
        <begin position="1"/>
        <end position="69"/>
    </location>
</feature>
<dbReference type="Pfam" id="PF13411">
    <property type="entry name" value="MerR_1"/>
    <property type="match status" value="1"/>
</dbReference>
<accession>A0ABV9FXV5</accession>
<keyword evidence="1" id="KW-0238">DNA-binding</keyword>
<proteinExistence type="predicted"/>
<comment type="caution">
    <text evidence="3">The sequence shown here is derived from an EMBL/GenBank/DDBJ whole genome shotgun (WGS) entry which is preliminary data.</text>
</comment>
<dbReference type="Gene3D" id="1.10.1660.10">
    <property type="match status" value="1"/>
</dbReference>
<protein>
    <submittedName>
        <fullName evidence="3">MerR family transcriptional regulator</fullName>
    </submittedName>
</protein>
<organism evidence="3 4">
    <name type="scientific">Rhodococcus kronopolitis</name>
    <dbReference type="NCBI Taxonomy" id="1460226"/>
    <lineage>
        <taxon>Bacteria</taxon>
        <taxon>Bacillati</taxon>
        <taxon>Actinomycetota</taxon>
        <taxon>Actinomycetes</taxon>
        <taxon>Mycobacteriales</taxon>
        <taxon>Nocardiaceae</taxon>
        <taxon>Rhodococcus</taxon>
    </lineage>
</organism>
<keyword evidence="4" id="KW-1185">Reference proteome</keyword>
<dbReference type="InterPro" id="IPR009061">
    <property type="entry name" value="DNA-bd_dom_put_sf"/>
</dbReference>
<dbReference type="PANTHER" id="PTHR30204:SF98">
    <property type="entry name" value="HTH-TYPE TRANSCRIPTIONAL REGULATOR ADHR"/>
    <property type="match status" value="1"/>
</dbReference>
<dbReference type="SUPFAM" id="SSF46955">
    <property type="entry name" value="Putative DNA-binding domain"/>
    <property type="match status" value="1"/>
</dbReference>
<evidence type="ECO:0000256" key="1">
    <source>
        <dbReference type="ARBA" id="ARBA00023125"/>
    </source>
</evidence>
<evidence type="ECO:0000313" key="4">
    <source>
        <dbReference type="Proteomes" id="UP001595914"/>
    </source>
</evidence>
<reference evidence="4" key="1">
    <citation type="journal article" date="2019" name="Int. J. Syst. Evol. Microbiol.">
        <title>The Global Catalogue of Microorganisms (GCM) 10K type strain sequencing project: providing services to taxonomists for standard genome sequencing and annotation.</title>
        <authorList>
            <consortium name="The Broad Institute Genomics Platform"/>
            <consortium name="The Broad Institute Genome Sequencing Center for Infectious Disease"/>
            <person name="Wu L."/>
            <person name="Ma J."/>
        </authorList>
    </citation>
    <scope>NUCLEOTIDE SEQUENCE [LARGE SCALE GENOMIC DNA]</scope>
    <source>
        <strain evidence="4">CCUG 54520</strain>
    </source>
</reference>
<dbReference type="Proteomes" id="UP001595914">
    <property type="component" value="Unassembled WGS sequence"/>
</dbReference>
<name>A0ABV9FXV5_9NOCA</name>
<dbReference type="SMART" id="SM00422">
    <property type="entry name" value="HTH_MERR"/>
    <property type="match status" value="1"/>
</dbReference>